<organism evidence="2 3">
    <name type="scientific">Serratia fonticola</name>
    <dbReference type="NCBI Taxonomy" id="47917"/>
    <lineage>
        <taxon>Bacteria</taxon>
        <taxon>Pseudomonadati</taxon>
        <taxon>Pseudomonadota</taxon>
        <taxon>Gammaproteobacteria</taxon>
        <taxon>Enterobacterales</taxon>
        <taxon>Yersiniaceae</taxon>
        <taxon>Serratia</taxon>
    </lineage>
</organism>
<gene>
    <name evidence="2" type="ORF">NCTC13193_02339</name>
</gene>
<sequence length="112" mass="11746">MVVIGRITAVAITTREEARPLTMAGRPMALSAIHLPVWMPIVLVALPLALSLGRLAVREVALAVQPQELLSVLWAGLMVASIRAMAVVVERVAIAAVVEVQVTAVAGNVIHG</sequence>
<dbReference type="EMBL" id="LR134492">
    <property type="protein sequence ID" value="VEI68502.1"/>
    <property type="molecule type" value="Genomic_DNA"/>
</dbReference>
<keyword evidence="1" id="KW-0812">Transmembrane</keyword>
<accession>A0A3S5AQJ8</accession>
<dbReference type="Proteomes" id="UP000270487">
    <property type="component" value="Chromosome"/>
</dbReference>
<keyword evidence="1" id="KW-0472">Membrane</keyword>
<name>A0A3S5AQJ8_SERFO</name>
<dbReference type="AlphaFoldDB" id="A0A3S5AQJ8"/>
<feature type="transmembrane region" description="Helical" evidence="1">
    <location>
        <begin position="37"/>
        <end position="57"/>
    </location>
</feature>
<feature type="transmembrane region" description="Helical" evidence="1">
    <location>
        <begin position="69"/>
        <end position="86"/>
    </location>
</feature>
<proteinExistence type="predicted"/>
<reference evidence="2 3" key="1">
    <citation type="submission" date="2018-12" db="EMBL/GenBank/DDBJ databases">
        <authorList>
            <consortium name="Pathogen Informatics"/>
        </authorList>
    </citation>
    <scope>NUCLEOTIDE SEQUENCE [LARGE SCALE GENOMIC DNA]</scope>
    <source>
        <strain evidence="2 3">NCTC13193</strain>
    </source>
</reference>
<keyword evidence="1" id="KW-1133">Transmembrane helix</keyword>
<protein>
    <submittedName>
        <fullName evidence="2">Uncharacterized protein</fullName>
    </submittedName>
</protein>
<evidence type="ECO:0000313" key="3">
    <source>
        <dbReference type="Proteomes" id="UP000270487"/>
    </source>
</evidence>
<evidence type="ECO:0000256" key="1">
    <source>
        <dbReference type="SAM" id="Phobius"/>
    </source>
</evidence>
<evidence type="ECO:0000313" key="2">
    <source>
        <dbReference type="EMBL" id="VEI68502.1"/>
    </source>
</evidence>